<feature type="region of interest" description="Disordered" evidence="1">
    <location>
        <begin position="286"/>
        <end position="305"/>
    </location>
</feature>
<feature type="compositionally biased region" description="Basic and acidic residues" evidence="1">
    <location>
        <begin position="294"/>
        <end position="304"/>
    </location>
</feature>
<keyword evidence="3" id="KW-1185">Reference proteome</keyword>
<dbReference type="EMBL" id="JAUJFL010000002">
    <property type="protein sequence ID" value="KAK2611821.1"/>
    <property type="molecule type" value="Genomic_DNA"/>
</dbReference>
<organism evidence="2 3">
    <name type="scientific">Phomopsis amygdali</name>
    <name type="common">Fusicoccum amygdali</name>
    <dbReference type="NCBI Taxonomy" id="1214568"/>
    <lineage>
        <taxon>Eukaryota</taxon>
        <taxon>Fungi</taxon>
        <taxon>Dikarya</taxon>
        <taxon>Ascomycota</taxon>
        <taxon>Pezizomycotina</taxon>
        <taxon>Sordariomycetes</taxon>
        <taxon>Sordariomycetidae</taxon>
        <taxon>Diaporthales</taxon>
        <taxon>Diaporthaceae</taxon>
        <taxon>Diaporthe</taxon>
    </lineage>
</organism>
<evidence type="ECO:0000313" key="3">
    <source>
        <dbReference type="Proteomes" id="UP001265746"/>
    </source>
</evidence>
<protein>
    <submittedName>
        <fullName evidence="2">Uncharacterized protein</fullName>
    </submittedName>
</protein>
<name>A0AAD9SNR9_PHOAM</name>
<sequence>MQSPEHLDFYHLQSLRRALSNILSAPVAEFTFAQIIDGQPTRRVYANDHFFRDGLPVMDHEDLCPGSIERTRAFRSDFDILDLKFEPNIIQAYQDTLPGTTAWKLRLLELVVTACHDIAVYLYQMDNGVHKHAEHRAWRAYKLDTLPEDDLMERRKLPPPTLFWTGAYTDWSNYPNGLADMAGYWAEVQLFGGVVLFDRVNATPPLRRQLKYSSRASLHFCYQRVQTTTAVLFQLKSHQRANGVETRTMPGRRTISSKVATTSPTDVITANNWPEIIDHSKIAEEELGEGPSDEAEKAKARERIAMTISPNSRLWETFREEIAKLQPEKKRQGRPPYFFDS</sequence>
<accession>A0AAD9SNR9</accession>
<gene>
    <name evidence="2" type="ORF">N8I77_005144</name>
</gene>
<dbReference type="AlphaFoldDB" id="A0AAD9SNR9"/>
<evidence type="ECO:0000313" key="2">
    <source>
        <dbReference type="EMBL" id="KAK2611821.1"/>
    </source>
</evidence>
<dbReference type="Proteomes" id="UP001265746">
    <property type="component" value="Unassembled WGS sequence"/>
</dbReference>
<proteinExistence type="predicted"/>
<comment type="caution">
    <text evidence="2">The sequence shown here is derived from an EMBL/GenBank/DDBJ whole genome shotgun (WGS) entry which is preliminary data.</text>
</comment>
<reference evidence="2" key="1">
    <citation type="submission" date="2023-06" db="EMBL/GenBank/DDBJ databases">
        <authorList>
            <person name="Noh H."/>
        </authorList>
    </citation>
    <scope>NUCLEOTIDE SEQUENCE</scope>
    <source>
        <strain evidence="2">DUCC20226</strain>
    </source>
</reference>
<evidence type="ECO:0000256" key="1">
    <source>
        <dbReference type="SAM" id="MobiDB-lite"/>
    </source>
</evidence>